<dbReference type="PROSITE" id="PS51078">
    <property type="entry name" value="ICLR_ED"/>
    <property type="match status" value="1"/>
</dbReference>
<dbReference type="Gene3D" id="1.10.10.10">
    <property type="entry name" value="Winged helix-like DNA-binding domain superfamily/Winged helix DNA-binding domain"/>
    <property type="match status" value="1"/>
</dbReference>
<dbReference type="PANTHER" id="PTHR30136">
    <property type="entry name" value="HELIX-TURN-HELIX TRANSCRIPTIONAL REGULATOR, ICLR FAMILY"/>
    <property type="match status" value="1"/>
</dbReference>
<dbReference type="PANTHER" id="PTHR30136:SF35">
    <property type="entry name" value="HTH-TYPE TRANSCRIPTIONAL REGULATOR RV1719"/>
    <property type="match status" value="1"/>
</dbReference>
<dbReference type="GO" id="GO:0045892">
    <property type="term" value="P:negative regulation of DNA-templated transcription"/>
    <property type="evidence" value="ECO:0007669"/>
    <property type="project" value="TreeGrafter"/>
</dbReference>
<dbReference type="AlphaFoldDB" id="A0A7W8L3L8"/>
<evidence type="ECO:0000259" key="5">
    <source>
        <dbReference type="PROSITE" id="PS51078"/>
    </source>
</evidence>
<protein>
    <submittedName>
        <fullName evidence="6">DNA-binding IclR family transcriptional regulator</fullName>
    </submittedName>
</protein>
<dbReference type="RefSeq" id="WP_184225899.1">
    <property type="nucleotide sequence ID" value="NZ_JACHDE010000002.1"/>
</dbReference>
<dbReference type="InterPro" id="IPR005471">
    <property type="entry name" value="Tscrpt_reg_IclR_N"/>
</dbReference>
<dbReference type="EMBL" id="JACHDE010000002">
    <property type="protein sequence ID" value="MBB5399846.1"/>
    <property type="molecule type" value="Genomic_DNA"/>
</dbReference>
<comment type="caution">
    <text evidence="6">The sequence shown here is derived from an EMBL/GenBank/DDBJ whole genome shotgun (WGS) entry which is preliminary data.</text>
</comment>
<dbReference type="InterPro" id="IPR050707">
    <property type="entry name" value="HTH_MetabolicPath_Reg"/>
</dbReference>
<sequence>MDSLPKVKSAHRVLEVLEYFAETRSPATIKEISQSLGYPQSSTSVLMNSLTEAGYFDHEARTGLYVPNLRIALATAWIQEEMYSAQSLLRLMRSVRDRCGHTVMIGAQHGTHVRYLHVLQATRAGSFTSSSGALRPLFHSAAGKMLLTTRTDREVASLLRKVNALERNPDLHLALEDVRKSIAQTLRDGFALSTGVSMPGAAALAMLLPMKRGYDAMTLSLGGPIDEIKRDRAMLLDMMNELVDPFRMRS</sequence>
<evidence type="ECO:0000259" key="4">
    <source>
        <dbReference type="PROSITE" id="PS51077"/>
    </source>
</evidence>
<evidence type="ECO:0000256" key="1">
    <source>
        <dbReference type="ARBA" id="ARBA00023015"/>
    </source>
</evidence>
<feature type="domain" description="IclR-ED" evidence="5">
    <location>
        <begin position="70"/>
        <end position="250"/>
    </location>
</feature>
<dbReference type="Pfam" id="PF09339">
    <property type="entry name" value="HTH_IclR"/>
    <property type="match status" value="1"/>
</dbReference>
<dbReference type="GO" id="GO:0003677">
    <property type="term" value="F:DNA binding"/>
    <property type="evidence" value="ECO:0007669"/>
    <property type="project" value="UniProtKB-KW"/>
</dbReference>
<reference evidence="6 7" key="1">
    <citation type="submission" date="2020-08" db="EMBL/GenBank/DDBJ databases">
        <title>Genomic Encyclopedia of Type Strains, Phase IV (KMG-V): Genome sequencing to study the core and pangenomes of soil and plant-associated prokaryotes.</title>
        <authorList>
            <person name="Whitman W."/>
        </authorList>
    </citation>
    <scope>NUCLEOTIDE SEQUENCE [LARGE SCALE GENOMIC DNA]</scope>
    <source>
        <strain evidence="6 7">JPY162</strain>
    </source>
</reference>
<keyword evidence="2 6" id="KW-0238">DNA-binding</keyword>
<proteinExistence type="predicted"/>
<dbReference type="SUPFAM" id="SSF46785">
    <property type="entry name" value="Winged helix' DNA-binding domain"/>
    <property type="match status" value="1"/>
</dbReference>
<dbReference type="Pfam" id="PF01614">
    <property type="entry name" value="IclR_C"/>
    <property type="match status" value="1"/>
</dbReference>
<evidence type="ECO:0000313" key="6">
    <source>
        <dbReference type="EMBL" id="MBB5399846.1"/>
    </source>
</evidence>
<dbReference type="InterPro" id="IPR036390">
    <property type="entry name" value="WH_DNA-bd_sf"/>
</dbReference>
<dbReference type="Proteomes" id="UP000592820">
    <property type="component" value="Unassembled WGS sequence"/>
</dbReference>
<gene>
    <name evidence="6" type="ORF">HDG41_001885</name>
</gene>
<keyword evidence="1" id="KW-0805">Transcription regulation</keyword>
<feature type="domain" description="HTH iclR-type" evidence="4">
    <location>
        <begin position="7"/>
        <end position="69"/>
    </location>
</feature>
<organism evidence="6 7">
    <name type="scientific">Paraburkholderia youngii</name>
    <dbReference type="NCBI Taxonomy" id="2782701"/>
    <lineage>
        <taxon>Bacteria</taxon>
        <taxon>Pseudomonadati</taxon>
        <taxon>Pseudomonadota</taxon>
        <taxon>Betaproteobacteria</taxon>
        <taxon>Burkholderiales</taxon>
        <taxon>Burkholderiaceae</taxon>
        <taxon>Paraburkholderia</taxon>
    </lineage>
</organism>
<evidence type="ECO:0000256" key="3">
    <source>
        <dbReference type="ARBA" id="ARBA00023163"/>
    </source>
</evidence>
<dbReference type="PROSITE" id="PS51077">
    <property type="entry name" value="HTH_ICLR"/>
    <property type="match status" value="1"/>
</dbReference>
<dbReference type="InterPro" id="IPR036388">
    <property type="entry name" value="WH-like_DNA-bd_sf"/>
</dbReference>
<evidence type="ECO:0000313" key="7">
    <source>
        <dbReference type="Proteomes" id="UP000592820"/>
    </source>
</evidence>
<dbReference type="InterPro" id="IPR014757">
    <property type="entry name" value="Tscrpt_reg_IclR_C"/>
</dbReference>
<keyword evidence="3" id="KW-0804">Transcription</keyword>
<evidence type="ECO:0000256" key="2">
    <source>
        <dbReference type="ARBA" id="ARBA00023125"/>
    </source>
</evidence>
<dbReference type="Gene3D" id="3.30.450.40">
    <property type="match status" value="1"/>
</dbReference>
<dbReference type="InterPro" id="IPR029016">
    <property type="entry name" value="GAF-like_dom_sf"/>
</dbReference>
<name>A0A7W8L3L8_9BURK</name>
<accession>A0A7W8L3L8</accession>
<dbReference type="GO" id="GO:0003700">
    <property type="term" value="F:DNA-binding transcription factor activity"/>
    <property type="evidence" value="ECO:0007669"/>
    <property type="project" value="TreeGrafter"/>
</dbReference>
<dbReference type="SUPFAM" id="SSF55781">
    <property type="entry name" value="GAF domain-like"/>
    <property type="match status" value="1"/>
</dbReference>